<keyword evidence="9" id="KW-1185">Reference proteome</keyword>
<protein>
    <submittedName>
        <fullName evidence="8">tRNA (Guanine-N(7)-)-methyltransferase non-catalytic subunit trm82</fullName>
    </submittedName>
</protein>
<evidence type="ECO:0000256" key="4">
    <source>
        <dbReference type="ARBA" id="ARBA00022737"/>
    </source>
</evidence>
<dbReference type="Gene3D" id="2.130.10.10">
    <property type="entry name" value="YVTN repeat-like/Quinoprotein amine dehydrogenase"/>
    <property type="match status" value="1"/>
</dbReference>
<organism evidence="8 9">
    <name type="scientific">Lithohypha guttulata</name>
    <dbReference type="NCBI Taxonomy" id="1690604"/>
    <lineage>
        <taxon>Eukaryota</taxon>
        <taxon>Fungi</taxon>
        <taxon>Dikarya</taxon>
        <taxon>Ascomycota</taxon>
        <taxon>Pezizomycotina</taxon>
        <taxon>Eurotiomycetes</taxon>
        <taxon>Chaetothyriomycetidae</taxon>
        <taxon>Chaetothyriales</taxon>
        <taxon>Trichomeriaceae</taxon>
        <taxon>Lithohypha</taxon>
    </lineage>
</organism>
<keyword evidence="3 6" id="KW-0819">tRNA processing</keyword>
<evidence type="ECO:0000256" key="7">
    <source>
        <dbReference type="SAM" id="MobiDB-lite"/>
    </source>
</evidence>
<accession>A0AAN7Y7A6</accession>
<dbReference type="EMBL" id="JAVRRJ010000003">
    <property type="protein sequence ID" value="KAK5087073.1"/>
    <property type="molecule type" value="Genomic_DNA"/>
</dbReference>
<dbReference type="Proteomes" id="UP001309876">
    <property type="component" value="Unassembled WGS sequence"/>
</dbReference>
<feature type="region of interest" description="Disordered" evidence="7">
    <location>
        <begin position="45"/>
        <end position="80"/>
    </location>
</feature>
<name>A0AAN7Y7A6_9EURO</name>
<comment type="subcellular location">
    <subcellularLocation>
        <location evidence="1 6">Nucleus</location>
    </subcellularLocation>
</comment>
<dbReference type="GO" id="GO:0043527">
    <property type="term" value="C:tRNA methyltransferase complex"/>
    <property type="evidence" value="ECO:0007669"/>
    <property type="project" value="TreeGrafter"/>
</dbReference>
<evidence type="ECO:0000256" key="6">
    <source>
        <dbReference type="HAMAP-Rule" id="MF_03056"/>
    </source>
</evidence>
<dbReference type="HAMAP" id="MF_03056">
    <property type="entry name" value="TRM82"/>
    <property type="match status" value="1"/>
</dbReference>
<evidence type="ECO:0000256" key="1">
    <source>
        <dbReference type="ARBA" id="ARBA00004123"/>
    </source>
</evidence>
<dbReference type="PANTHER" id="PTHR16288">
    <property type="entry name" value="WD40 REPEAT PROTEIN 4"/>
    <property type="match status" value="1"/>
</dbReference>
<proteinExistence type="inferred from homology"/>
<dbReference type="GO" id="GO:0005634">
    <property type="term" value="C:nucleus"/>
    <property type="evidence" value="ECO:0007669"/>
    <property type="project" value="UniProtKB-SubCell"/>
</dbReference>
<comment type="similarity">
    <text evidence="6">Belongs to the WD repeat TRM82 family.</text>
</comment>
<evidence type="ECO:0000256" key="2">
    <source>
        <dbReference type="ARBA" id="ARBA00022574"/>
    </source>
</evidence>
<reference evidence="8 9" key="1">
    <citation type="submission" date="2023-08" db="EMBL/GenBank/DDBJ databases">
        <title>Black Yeasts Isolated from many extreme environments.</title>
        <authorList>
            <person name="Coleine C."/>
            <person name="Stajich J.E."/>
            <person name="Selbmann L."/>
        </authorList>
    </citation>
    <scope>NUCLEOTIDE SEQUENCE [LARGE SCALE GENOMIC DNA]</scope>
    <source>
        <strain evidence="8 9">CCFEE 5910</strain>
    </source>
</reference>
<dbReference type="GO" id="GO:0005829">
    <property type="term" value="C:cytosol"/>
    <property type="evidence" value="ECO:0007669"/>
    <property type="project" value="TreeGrafter"/>
</dbReference>
<dbReference type="PANTHER" id="PTHR16288:SF0">
    <property type="entry name" value="TRNA (GUANINE-N(7)-)-METHYLTRANSFERASE NON-CATALYTIC SUBUNIT WDR4"/>
    <property type="match status" value="1"/>
</dbReference>
<comment type="caution">
    <text evidence="8">The sequence shown here is derived from an EMBL/GenBank/DDBJ whole genome shotgun (WGS) entry which is preliminary data.</text>
</comment>
<evidence type="ECO:0000313" key="8">
    <source>
        <dbReference type="EMBL" id="KAK5087073.1"/>
    </source>
</evidence>
<evidence type="ECO:0000256" key="5">
    <source>
        <dbReference type="ARBA" id="ARBA00023242"/>
    </source>
</evidence>
<dbReference type="InterPro" id="IPR015943">
    <property type="entry name" value="WD40/YVTN_repeat-like_dom_sf"/>
</dbReference>
<dbReference type="InterPro" id="IPR036322">
    <property type="entry name" value="WD40_repeat_dom_sf"/>
</dbReference>
<comment type="function">
    <text evidence="6">Required for the formation of N(7)-methylguanine at position 46 (m7G46) in tRNA. In the complex, it is required to stabilize and induce conformational changes of the catalytic subunit.</text>
</comment>
<dbReference type="SUPFAM" id="SSF50978">
    <property type="entry name" value="WD40 repeat-like"/>
    <property type="match status" value="1"/>
</dbReference>
<evidence type="ECO:0000313" key="9">
    <source>
        <dbReference type="Proteomes" id="UP001309876"/>
    </source>
</evidence>
<keyword evidence="5 6" id="KW-0539">Nucleus</keyword>
<keyword evidence="2 6" id="KW-0853">WD repeat</keyword>
<sequence length="570" mass="63205">MATLTFPAHKLCCVRGNDNDFLLAVTGTCIQSLSRSNGELLDVWPRVSPEDSSSENDEENERPSKRVKLGHADNPSLGREVSELSEASIEIVAEGKQRQKGERRRPKIPDTTLPHITHLVVASDGKHAVAITAEDKAVRVLSISPRGRLRQESLRSMPKKSCAIILSPDEQIILTADKFGDVYSLPLHPRADYQRKVEQPQPDGVFEPSASALTVHTKRNLDALKQQQKQKQKQGRKEGPDFEHKLLLGHVSLLTDLVVAQGSVGGKLRPFILTADRDEHIRVSRGMPQTHVIHAFCLGHTEFISKLCIVPWAPEVLVAGNGEPSLCVYDWQSGCQMSRFDLRDNLRGEIDTIATTGTQSREKLCVSGIWPVTVSYAQSNTTASSLLVALEGLPVLFGFQMSGFELRHIQTVVLDGNVLDVVQTAQEEVLISIDTIHASGSCKEFRPGDTLDTARIDTFTATTTEHTDNGNSRIDEDAKTSAIVQLLPSKRAVKHQIRPIPASQTTRQDEPLENDTRWKKYEKPYSFIGELIYGLENLRKRRGLPAEDEEAEMEEAQIGDEELEGTSERA</sequence>
<dbReference type="AlphaFoldDB" id="A0AAN7Y7A6"/>
<dbReference type="InterPro" id="IPR028884">
    <property type="entry name" value="Trm82"/>
</dbReference>
<keyword evidence="4 6" id="KW-0677">Repeat</keyword>
<gene>
    <name evidence="8" type="primary">TRM82</name>
    <name evidence="8" type="ORF">LTR05_004244</name>
</gene>
<feature type="compositionally biased region" description="Acidic residues" evidence="7">
    <location>
        <begin position="546"/>
        <end position="570"/>
    </location>
</feature>
<feature type="region of interest" description="Disordered" evidence="7">
    <location>
        <begin position="544"/>
        <end position="570"/>
    </location>
</feature>
<comment type="pathway">
    <text evidence="6">tRNA modification; N(7)-methylguanine-tRNA biosynthesis.</text>
</comment>
<evidence type="ECO:0000256" key="3">
    <source>
        <dbReference type="ARBA" id="ARBA00022694"/>
    </source>
</evidence>
<dbReference type="GO" id="GO:0106004">
    <property type="term" value="P:tRNA (guanine-N7)-methylation"/>
    <property type="evidence" value="ECO:0007669"/>
    <property type="project" value="UniProtKB-UniRule"/>
</dbReference>